<evidence type="ECO:0000313" key="3">
    <source>
        <dbReference type="EMBL" id="KGN30976.1"/>
    </source>
</evidence>
<evidence type="ECO:0000256" key="1">
    <source>
        <dbReference type="SAM" id="MobiDB-lite"/>
    </source>
</evidence>
<dbReference type="AlphaFoldDB" id="A0A0A0J5W3"/>
<feature type="chain" id="PRO_5039076419" description="Lipoprotein" evidence="2">
    <location>
        <begin position="26"/>
        <end position="199"/>
    </location>
</feature>
<feature type="signal peptide" evidence="2">
    <location>
        <begin position="1"/>
        <end position="25"/>
    </location>
</feature>
<comment type="caution">
    <text evidence="3">The sequence shown here is derived from an EMBL/GenBank/DDBJ whole genome shotgun (WGS) entry which is preliminary data.</text>
</comment>
<dbReference type="Proteomes" id="UP000030002">
    <property type="component" value="Unassembled WGS sequence"/>
</dbReference>
<evidence type="ECO:0008006" key="5">
    <source>
        <dbReference type="Google" id="ProtNLM"/>
    </source>
</evidence>
<accession>A0A0A0J5W3</accession>
<feature type="region of interest" description="Disordered" evidence="1">
    <location>
        <begin position="23"/>
        <end position="45"/>
    </location>
</feature>
<keyword evidence="2" id="KW-0732">Signal</keyword>
<evidence type="ECO:0000256" key="2">
    <source>
        <dbReference type="SAM" id="SignalP"/>
    </source>
</evidence>
<dbReference type="PROSITE" id="PS51257">
    <property type="entry name" value="PROKAR_LIPOPROTEIN"/>
    <property type="match status" value="1"/>
</dbReference>
<name>A0A0A0J5W3_9MICO</name>
<gene>
    <name evidence="3" type="ORF">N802_05065</name>
</gene>
<sequence>MRVLHLGILMTIAVLPATVACSHDASDGPATTPSPTVYQDDRPPAHSMTDPLKIYRSVDEVNADATLVVRARATSRSWIETVRSEKYPELGVQFTVRSFAVSKVLRGDDPGASIDVRELGVETDRGTTVSETDYILFLHEFGFEKGTQYKNQWTGVGGPVGVMVVDGQTTLRSSDEFPEMPSSIPLRIVEAAAGRVASG</sequence>
<dbReference type="EMBL" id="AVPJ01000014">
    <property type="protein sequence ID" value="KGN30976.1"/>
    <property type="molecule type" value="Genomic_DNA"/>
</dbReference>
<organism evidence="3 4">
    <name type="scientific">Knoellia sinensis KCTC 19936</name>
    <dbReference type="NCBI Taxonomy" id="1385520"/>
    <lineage>
        <taxon>Bacteria</taxon>
        <taxon>Bacillati</taxon>
        <taxon>Actinomycetota</taxon>
        <taxon>Actinomycetes</taxon>
        <taxon>Micrococcales</taxon>
        <taxon>Intrasporangiaceae</taxon>
        <taxon>Knoellia</taxon>
    </lineage>
</organism>
<protein>
    <recommendedName>
        <fullName evidence="5">Lipoprotein</fullName>
    </recommendedName>
</protein>
<proteinExistence type="predicted"/>
<keyword evidence="4" id="KW-1185">Reference proteome</keyword>
<reference evidence="3 4" key="1">
    <citation type="submission" date="2013-08" db="EMBL/GenBank/DDBJ databases">
        <title>The genome sequence of Knoellia sinensis.</title>
        <authorList>
            <person name="Zhu W."/>
            <person name="Wang G."/>
        </authorList>
    </citation>
    <scope>NUCLEOTIDE SEQUENCE [LARGE SCALE GENOMIC DNA]</scope>
    <source>
        <strain evidence="3 4">KCTC 19936</strain>
    </source>
</reference>
<evidence type="ECO:0000313" key="4">
    <source>
        <dbReference type="Proteomes" id="UP000030002"/>
    </source>
</evidence>